<feature type="transmembrane region" description="Helical" evidence="3">
    <location>
        <begin position="239"/>
        <end position="263"/>
    </location>
</feature>
<comment type="subcellular location">
    <subcellularLocation>
        <location evidence="1">Endomembrane system</location>
        <topology evidence="1">Multi-pass membrane protein</topology>
    </subcellularLocation>
</comment>
<dbReference type="InterPro" id="IPR000620">
    <property type="entry name" value="EamA_dom"/>
</dbReference>
<feature type="transmembrane region" description="Helical" evidence="3">
    <location>
        <begin position="269"/>
        <end position="286"/>
    </location>
</feature>
<evidence type="ECO:0000259" key="4">
    <source>
        <dbReference type="Pfam" id="PF00892"/>
    </source>
</evidence>
<feature type="transmembrane region" description="Helical" evidence="3">
    <location>
        <begin position="122"/>
        <end position="143"/>
    </location>
</feature>
<proteinExistence type="inferred from homology"/>
<keyword evidence="6" id="KW-1185">Reference proteome</keyword>
<feature type="transmembrane region" description="Helical" evidence="3">
    <location>
        <begin position="182"/>
        <end position="199"/>
    </location>
</feature>
<dbReference type="PANTHER" id="PTHR22911">
    <property type="entry name" value="ACYL-MALONYL CONDENSING ENZYME-RELATED"/>
    <property type="match status" value="1"/>
</dbReference>
<dbReference type="Pfam" id="PF00892">
    <property type="entry name" value="EamA"/>
    <property type="match status" value="2"/>
</dbReference>
<dbReference type="Gene3D" id="1.10.3730.20">
    <property type="match status" value="1"/>
</dbReference>
<name>A0A0A2TAU7_9BACI</name>
<gene>
    <name evidence="5" type="ORF">N782_11005</name>
</gene>
<feature type="domain" description="EamA" evidence="4">
    <location>
        <begin position="152"/>
        <end position="285"/>
    </location>
</feature>
<feature type="transmembrane region" description="Helical" evidence="3">
    <location>
        <begin position="149"/>
        <end position="175"/>
    </location>
</feature>
<evidence type="ECO:0000256" key="2">
    <source>
        <dbReference type="ARBA" id="ARBA00007362"/>
    </source>
</evidence>
<keyword evidence="3" id="KW-0472">Membrane</keyword>
<evidence type="ECO:0000313" key="5">
    <source>
        <dbReference type="EMBL" id="KGP72679.1"/>
    </source>
</evidence>
<feature type="transmembrane region" description="Helical" evidence="3">
    <location>
        <begin position="67"/>
        <end position="87"/>
    </location>
</feature>
<dbReference type="GO" id="GO:0016020">
    <property type="term" value="C:membrane"/>
    <property type="evidence" value="ECO:0007669"/>
    <property type="project" value="InterPro"/>
</dbReference>
<reference evidence="5 6" key="1">
    <citation type="journal article" date="2015" name="Stand. Genomic Sci.">
        <title>High quality draft genome sequence of the moderately halophilic bacterium Pontibacillus yanchengensis Y32(T) and comparison among Pontibacillus genomes.</title>
        <authorList>
            <person name="Huang J."/>
            <person name="Qiao Z.X."/>
            <person name="Tang J.W."/>
            <person name="Wang G."/>
        </authorList>
    </citation>
    <scope>NUCLEOTIDE SEQUENCE [LARGE SCALE GENOMIC DNA]</scope>
    <source>
        <strain evidence="5 6">Y32</strain>
    </source>
</reference>
<feature type="domain" description="EamA" evidence="4">
    <location>
        <begin position="4"/>
        <end position="139"/>
    </location>
</feature>
<feature type="transmembrane region" description="Helical" evidence="3">
    <location>
        <begin position="93"/>
        <end position="115"/>
    </location>
</feature>
<comment type="caution">
    <text evidence="5">The sequence shown here is derived from an EMBL/GenBank/DDBJ whole genome shotgun (WGS) entry which is preliminary data.</text>
</comment>
<keyword evidence="3" id="KW-0812">Transmembrane</keyword>
<sequence length="290" mass="31495">MKHFGVGLVVLAAIFWGVSGGLAGILMERDWDPLVISFYRGAVGLVCLFIWMLFRTRYYSYGSLRKMLFWSLLSGIGVTGNFSFYFVSISHSGVAIASTLMYTAPIFVFIISFILKMEKATTFKVVAMLIVMGGIGLLTGVYQNGLGQLNILGIVTGLLSGLSYAIFIFGFNYALKYGEPPAILSTALLAFTLILLPFIDRGQAVSVLFSEDIFMFIVLGLIGAGISFFFYVKGLRNTLPSVASVVAMVEPVTASLFGVLVLGQFLNPTQIAGMVIILITITILTTKKTE</sequence>
<dbReference type="eggNOG" id="COG0697">
    <property type="taxonomic scope" value="Bacteria"/>
</dbReference>
<dbReference type="SUPFAM" id="SSF103481">
    <property type="entry name" value="Multidrug resistance efflux transporter EmrE"/>
    <property type="match status" value="2"/>
</dbReference>
<keyword evidence="3" id="KW-1133">Transmembrane helix</keyword>
<evidence type="ECO:0000256" key="3">
    <source>
        <dbReference type="SAM" id="Phobius"/>
    </source>
</evidence>
<dbReference type="EMBL" id="AVBF01000025">
    <property type="protein sequence ID" value="KGP72679.1"/>
    <property type="molecule type" value="Genomic_DNA"/>
</dbReference>
<dbReference type="InterPro" id="IPR037185">
    <property type="entry name" value="EmrE-like"/>
</dbReference>
<dbReference type="AlphaFoldDB" id="A0A0A2TAU7"/>
<feature type="transmembrane region" description="Helical" evidence="3">
    <location>
        <begin position="36"/>
        <end position="55"/>
    </location>
</feature>
<evidence type="ECO:0000256" key="1">
    <source>
        <dbReference type="ARBA" id="ARBA00004127"/>
    </source>
</evidence>
<organism evidence="5 6">
    <name type="scientific">Pontibacillus yanchengensis Y32</name>
    <dbReference type="NCBI Taxonomy" id="1385514"/>
    <lineage>
        <taxon>Bacteria</taxon>
        <taxon>Bacillati</taxon>
        <taxon>Bacillota</taxon>
        <taxon>Bacilli</taxon>
        <taxon>Bacillales</taxon>
        <taxon>Bacillaceae</taxon>
        <taxon>Pontibacillus</taxon>
    </lineage>
</organism>
<dbReference type="Proteomes" id="UP000030147">
    <property type="component" value="Unassembled WGS sequence"/>
</dbReference>
<comment type="similarity">
    <text evidence="2">Belongs to the EamA transporter family.</text>
</comment>
<feature type="transmembrane region" description="Helical" evidence="3">
    <location>
        <begin position="213"/>
        <end position="232"/>
    </location>
</feature>
<accession>A0A0A2TAU7</accession>
<dbReference type="STRING" id="1385514.N782_11005"/>
<protein>
    <submittedName>
        <fullName evidence="5">Membrane protein</fullName>
    </submittedName>
</protein>
<evidence type="ECO:0000313" key="6">
    <source>
        <dbReference type="Proteomes" id="UP000030147"/>
    </source>
</evidence>
<dbReference type="PANTHER" id="PTHR22911:SF79">
    <property type="entry name" value="MOBA-LIKE NTP TRANSFERASE DOMAIN-CONTAINING PROTEIN"/>
    <property type="match status" value="1"/>
</dbReference>